<gene>
    <name evidence="1" type="ORF">GCM10009727_19350</name>
</gene>
<accession>A0ABN2YKQ0</accession>
<comment type="caution">
    <text evidence="1">The sequence shown here is derived from an EMBL/GenBank/DDBJ whole genome shotgun (WGS) entry which is preliminary data.</text>
</comment>
<evidence type="ECO:0000313" key="1">
    <source>
        <dbReference type="EMBL" id="GAA2128612.1"/>
    </source>
</evidence>
<dbReference type="RefSeq" id="WP_344263818.1">
    <property type="nucleotide sequence ID" value="NZ_BAAAMR010000012.1"/>
</dbReference>
<organism evidence="1 2">
    <name type="scientific">Actinomadura napierensis</name>
    <dbReference type="NCBI Taxonomy" id="267854"/>
    <lineage>
        <taxon>Bacteria</taxon>
        <taxon>Bacillati</taxon>
        <taxon>Actinomycetota</taxon>
        <taxon>Actinomycetes</taxon>
        <taxon>Streptosporangiales</taxon>
        <taxon>Thermomonosporaceae</taxon>
        <taxon>Actinomadura</taxon>
    </lineage>
</organism>
<sequence length="71" mass="7639">MNTSPETRRRLSADLAFLGFAVDQDRNAAAHADAVISPPGAAVATVVVSAREDLERRTCRPDFPAAHQPRP</sequence>
<evidence type="ECO:0000313" key="2">
    <source>
        <dbReference type="Proteomes" id="UP001501020"/>
    </source>
</evidence>
<dbReference type="EMBL" id="BAAAMR010000012">
    <property type="protein sequence ID" value="GAA2128612.1"/>
    <property type="molecule type" value="Genomic_DNA"/>
</dbReference>
<proteinExistence type="predicted"/>
<keyword evidence="2" id="KW-1185">Reference proteome</keyword>
<dbReference type="Proteomes" id="UP001501020">
    <property type="component" value="Unassembled WGS sequence"/>
</dbReference>
<dbReference type="Gene3D" id="3.30.420.40">
    <property type="match status" value="1"/>
</dbReference>
<protein>
    <submittedName>
        <fullName evidence="1">Uncharacterized protein</fullName>
    </submittedName>
</protein>
<name>A0ABN2YKQ0_9ACTN</name>
<reference evidence="1 2" key="1">
    <citation type="journal article" date="2019" name="Int. J. Syst. Evol. Microbiol.">
        <title>The Global Catalogue of Microorganisms (GCM) 10K type strain sequencing project: providing services to taxonomists for standard genome sequencing and annotation.</title>
        <authorList>
            <consortium name="The Broad Institute Genomics Platform"/>
            <consortium name="The Broad Institute Genome Sequencing Center for Infectious Disease"/>
            <person name="Wu L."/>
            <person name="Ma J."/>
        </authorList>
    </citation>
    <scope>NUCLEOTIDE SEQUENCE [LARGE SCALE GENOMIC DNA]</scope>
    <source>
        <strain evidence="1 2">JCM 13850</strain>
    </source>
</reference>